<sequence>MRVGEAATQKVTALVEEIIPTPDVATYLDPDTGECCFELPVFADAANTRNLENDFPSFLRWFDKSTTAVAMYLTKPSDSSFVDVLLTDNTYGTFYALGFHTDILGRNYVGYTINMRLVLLIEGQGSYQIKYVATTIQGDMPDQFDFQYCLQQYSAERADGSIRIEFENSHILGDR</sequence>
<comment type="caution">
    <text evidence="1">The sequence shown here is derived from an EMBL/GenBank/DDBJ whole genome shotgun (WGS) entry which is preliminary data.</text>
</comment>
<dbReference type="AlphaFoldDB" id="X0S1S2"/>
<organism evidence="1">
    <name type="scientific">marine sediment metagenome</name>
    <dbReference type="NCBI Taxonomy" id="412755"/>
    <lineage>
        <taxon>unclassified sequences</taxon>
        <taxon>metagenomes</taxon>
        <taxon>ecological metagenomes</taxon>
    </lineage>
</organism>
<feature type="non-terminal residue" evidence="1">
    <location>
        <position position="175"/>
    </location>
</feature>
<reference evidence="1" key="1">
    <citation type="journal article" date="2014" name="Front. Microbiol.">
        <title>High frequency of phylogenetically diverse reductive dehalogenase-homologous genes in deep subseafloor sedimentary metagenomes.</title>
        <authorList>
            <person name="Kawai M."/>
            <person name="Futagami T."/>
            <person name="Toyoda A."/>
            <person name="Takaki Y."/>
            <person name="Nishi S."/>
            <person name="Hori S."/>
            <person name="Arai W."/>
            <person name="Tsubouchi T."/>
            <person name="Morono Y."/>
            <person name="Uchiyama I."/>
            <person name="Ito T."/>
            <person name="Fujiyama A."/>
            <person name="Inagaki F."/>
            <person name="Takami H."/>
        </authorList>
    </citation>
    <scope>NUCLEOTIDE SEQUENCE</scope>
    <source>
        <strain evidence="1">Expedition CK06-06</strain>
    </source>
</reference>
<evidence type="ECO:0000313" key="1">
    <source>
        <dbReference type="EMBL" id="GAF74974.1"/>
    </source>
</evidence>
<name>X0S1S2_9ZZZZ</name>
<protein>
    <submittedName>
        <fullName evidence="1">Uncharacterized protein</fullName>
    </submittedName>
</protein>
<gene>
    <name evidence="1" type="ORF">S01H1_13327</name>
</gene>
<proteinExistence type="predicted"/>
<dbReference type="EMBL" id="BARS01006876">
    <property type="protein sequence ID" value="GAF74974.1"/>
    <property type="molecule type" value="Genomic_DNA"/>
</dbReference>
<accession>X0S1S2</accession>